<evidence type="ECO:0000259" key="1">
    <source>
        <dbReference type="Pfam" id="PF00963"/>
    </source>
</evidence>
<feature type="domain" description="Cohesin" evidence="1">
    <location>
        <begin position="41"/>
        <end position="164"/>
    </location>
</feature>
<keyword evidence="3" id="KW-1185">Reference proteome</keyword>
<reference evidence="2" key="1">
    <citation type="submission" date="2023-08" db="EMBL/GenBank/DDBJ databases">
        <title>Methanolobus mangrovi sp. nov. and Methanolobus sediminis sp. nov, two novel methylotrophic methanogens isolated from mangrove sediments in China.</title>
        <authorList>
            <person name="Zhou J."/>
        </authorList>
    </citation>
    <scope>NUCLEOTIDE SEQUENCE</scope>
    <source>
        <strain evidence="2">FTZ2</strain>
    </source>
</reference>
<dbReference type="GO" id="GO:0030246">
    <property type="term" value="F:carbohydrate binding"/>
    <property type="evidence" value="ECO:0007669"/>
    <property type="project" value="InterPro"/>
</dbReference>
<dbReference type="KEGG" id="mmav:RE476_09060"/>
<dbReference type="AlphaFoldDB" id="A0AA51UE74"/>
<dbReference type="CDD" id="cd08547">
    <property type="entry name" value="Type_II_cohesin"/>
    <property type="match status" value="1"/>
</dbReference>
<dbReference type="InterPro" id="IPR008965">
    <property type="entry name" value="CBM2/CBM3_carb-bd_dom_sf"/>
</dbReference>
<dbReference type="Pfam" id="PF00963">
    <property type="entry name" value="Cohesin"/>
    <property type="match status" value="1"/>
</dbReference>
<gene>
    <name evidence="2" type="ORF">RE476_09060</name>
</gene>
<proteinExistence type="predicted"/>
<protein>
    <submittedName>
        <fullName evidence="2">Cohesin domain-containing protein</fullName>
    </submittedName>
</protein>
<sequence length="206" mass="22064">MSDKRNCSVFTTIFLFTLIALFLTGLASAETVIGFSPAQLSVQENEEFTLAITIETDTNVSGAELELSYDPSLVNIASITEGDFFKQGGMNTIFSRGNIDNELGTVSGIYSVIMGDDMLLAPGNFATITLSSKGVAGITYIEMKNVIITNSTGASLPVTINNAKVIIGDVETSTANEETTQSQQSGQNTIIPLVFAIMCLYFVKRK</sequence>
<dbReference type="Gene3D" id="2.60.40.680">
    <property type="match status" value="1"/>
</dbReference>
<dbReference type="RefSeq" id="WP_309307321.1">
    <property type="nucleotide sequence ID" value="NZ_CP133594.1"/>
</dbReference>
<organism evidence="2 3">
    <name type="scientific">Methanolobus mangrovi</name>
    <dbReference type="NCBI Taxonomy" id="3072977"/>
    <lineage>
        <taxon>Archaea</taxon>
        <taxon>Methanobacteriati</taxon>
        <taxon>Methanobacteriota</taxon>
        <taxon>Stenosarchaea group</taxon>
        <taxon>Methanomicrobia</taxon>
        <taxon>Methanosarcinales</taxon>
        <taxon>Methanosarcinaceae</taxon>
        <taxon>Methanolobus</taxon>
    </lineage>
</organism>
<evidence type="ECO:0000313" key="2">
    <source>
        <dbReference type="EMBL" id="WMW21535.1"/>
    </source>
</evidence>
<dbReference type="InterPro" id="IPR002102">
    <property type="entry name" value="Cohesin_dom"/>
</dbReference>
<dbReference type="GO" id="GO:0000272">
    <property type="term" value="P:polysaccharide catabolic process"/>
    <property type="evidence" value="ECO:0007669"/>
    <property type="project" value="InterPro"/>
</dbReference>
<name>A0AA51UE74_9EURY</name>
<dbReference type="Proteomes" id="UP001183006">
    <property type="component" value="Chromosome"/>
</dbReference>
<accession>A0AA51UE74</accession>
<evidence type="ECO:0000313" key="3">
    <source>
        <dbReference type="Proteomes" id="UP001183006"/>
    </source>
</evidence>
<dbReference type="SUPFAM" id="SSF49384">
    <property type="entry name" value="Carbohydrate-binding domain"/>
    <property type="match status" value="1"/>
</dbReference>
<dbReference type="GeneID" id="84230287"/>
<dbReference type="EMBL" id="CP133594">
    <property type="protein sequence ID" value="WMW21535.1"/>
    <property type="molecule type" value="Genomic_DNA"/>
</dbReference>